<gene>
    <name evidence="4" type="ordered locus">SAR116_1648</name>
</gene>
<dbReference type="RefSeq" id="WP_013046518.1">
    <property type="nucleotide sequence ID" value="NC_014010.1"/>
</dbReference>
<dbReference type="SUPFAM" id="SSF52540">
    <property type="entry name" value="P-loop containing nucleoside triphosphate hydrolases"/>
    <property type="match status" value="1"/>
</dbReference>
<dbReference type="Pfam" id="PF13614">
    <property type="entry name" value="AAA_31"/>
    <property type="match status" value="1"/>
</dbReference>
<keyword evidence="5" id="KW-1185">Reference proteome</keyword>
<dbReference type="PANTHER" id="PTHR13696:SF52">
    <property type="entry name" value="PARA FAMILY PROTEIN CT_582"/>
    <property type="match status" value="1"/>
</dbReference>
<evidence type="ECO:0000256" key="2">
    <source>
        <dbReference type="ARBA" id="ARBA00074747"/>
    </source>
</evidence>
<feature type="domain" description="AAA" evidence="3">
    <location>
        <begin position="6"/>
        <end position="181"/>
    </location>
</feature>
<dbReference type="STRING" id="488538.SAR116_1648"/>
<evidence type="ECO:0000313" key="4">
    <source>
        <dbReference type="EMBL" id="ADE39891.1"/>
    </source>
</evidence>
<dbReference type="KEGG" id="apb:SAR116_1648"/>
<keyword evidence="4" id="KW-0808">Transferase</keyword>
<dbReference type="FunFam" id="3.40.50.300:FF:000285">
    <property type="entry name" value="Sporulation initiation inhibitor Soj"/>
    <property type="match status" value="1"/>
</dbReference>
<sequence length="260" mass="27611">MNSEARIIAVANQKGGVGKTTTSVNLATALAACGRKVLLVDFDPQGNASTGFGIDHAQREHNSYHVVIGQTPASAAIQGTIVPRLDIIPAVVDLSAAEIELIDVARREYCLADAIATVADDYDYVIIDCPPSLGLLTVNALCAAASVLIPLQCEFYALEGLSQLMRTIDAVRGGINPRLEMQGVVLTMFDSRNKLSESVENDVRAHLGAVVYNTVIPRNVRVSEAPSFGQPVLMYDLKCVGAQAYAALAAELLTQEKDAA</sequence>
<reference evidence="4 5" key="1">
    <citation type="journal article" date="2010" name="J. Bacteriol.">
        <title>Complete genome sequence of "Candidatus Puniceispirillum marinum" IMCC1322, a representative of the SAR116 clade in the Alphaproteobacteria.</title>
        <authorList>
            <person name="Oh H.M."/>
            <person name="Kwon K.K."/>
            <person name="Kang I."/>
            <person name="Kang S.G."/>
            <person name="Lee J.H."/>
            <person name="Kim S.J."/>
            <person name="Cho J.C."/>
        </authorList>
    </citation>
    <scope>NUCLEOTIDE SEQUENCE [LARGE SCALE GENOMIC DNA]</scope>
    <source>
        <strain evidence="4 5">IMCC1322</strain>
    </source>
</reference>
<dbReference type="HOGENOM" id="CLU_037612_1_4_5"/>
<dbReference type="Proteomes" id="UP000007460">
    <property type="component" value="Chromosome"/>
</dbReference>
<dbReference type="Gene3D" id="3.40.50.300">
    <property type="entry name" value="P-loop containing nucleotide triphosphate hydrolases"/>
    <property type="match status" value="1"/>
</dbReference>
<comment type="function">
    <text evidence="1">Involved in chromosome partition. Localize to both poles of the predivisional cell following completion of DNA replication.</text>
</comment>
<dbReference type="InterPro" id="IPR050678">
    <property type="entry name" value="DNA_Partitioning_ATPase"/>
</dbReference>
<evidence type="ECO:0000313" key="5">
    <source>
        <dbReference type="Proteomes" id="UP000007460"/>
    </source>
</evidence>
<proteinExistence type="predicted"/>
<dbReference type="PROSITE" id="PS51257">
    <property type="entry name" value="PROKAR_LIPOPROTEIN"/>
    <property type="match status" value="1"/>
</dbReference>
<dbReference type="PIRSF" id="PIRSF009320">
    <property type="entry name" value="Nuc_binding_HP_1000"/>
    <property type="match status" value="1"/>
</dbReference>
<dbReference type="eggNOG" id="COG1192">
    <property type="taxonomic scope" value="Bacteria"/>
</dbReference>
<dbReference type="CDD" id="cd02042">
    <property type="entry name" value="ParAB_family"/>
    <property type="match status" value="1"/>
</dbReference>
<dbReference type="InterPro" id="IPR025669">
    <property type="entry name" value="AAA_dom"/>
</dbReference>
<protein>
    <recommendedName>
        <fullName evidence="2">Chromosome partitioning protein ParA</fullName>
    </recommendedName>
</protein>
<organism evidence="4 5">
    <name type="scientific">Puniceispirillum marinum (strain IMCC1322)</name>
    <dbReference type="NCBI Taxonomy" id="488538"/>
    <lineage>
        <taxon>Bacteria</taxon>
        <taxon>Pseudomonadati</taxon>
        <taxon>Pseudomonadota</taxon>
        <taxon>Alphaproteobacteria</taxon>
        <taxon>Candidatus Puniceispirillales</taxon>
        <taxon>Candidatus Puniceispirillaceae</taxon>
        <taxon>Candidatus Puniceispirillum</taxon>
    </lineage>
</organism>
<evidence type="ECO:0000256" key="1">
    <source>
        <dbReference type="ARBA" id="ARBA00057242"/>
    </source>
</evidence>
<dbReference type="PANTHER" id="PTHR13696">
    <property type="entry name" value="P-LOOP CONTAINING NUCLEOSIDE TRIPHOSPHATE HYDROLASE"/>
    <property type="match status" value="1"/>
</dbReference>
<dbReference type="OrthoDB" id="9815116at2"/>
<dbReference type="InterPro" id="IPR027417">
    <property type="entry name" value="P-loop_NTPase"/>
</dbReference>
<accession>D5BUE4</accession>
<dbReference type="GO" id="GO:0016740">
    <property type="term" value="F:transferase activity"/>
    <property type="evidence" value="ECO:0007669"/>
    <property type="project" value="UniProtKB-KW"/>
</dbReference>
<name>D5BUE4_PUNMI</name>
<dbReference type="AlphaFoldDB" id="D5BUE4"/>
<dbReference type="EMBL" id="CP001751">
    <property type="protein sequence ID" value="ADE39891.1"/>
    <property type="molecule type" value="Genomic_DNA"/>
</dbReference>
<evidence type="ECO:0000259" key="3">
    <source>
        <dbReference type="Pfam" id="PF13614"/>
    </source>
</evidence>